<accession>A0ABC9QU70</accession>
<evidence type="ECO:0000313" key="1">
    <source>
        <dbReference type="EMBL" id="EJR28751.1"/>
    </source>
</evidence>
<gene>
    <name evidence="1" type="ORF">III_06088</name>
</gene>
<dbReference type="AlphaFoldDB" id="A0ABC9QU70"/>
<sequence>MGTSTLNNIFHVYCFYKVRLKEESEPRMSRNKLIWDNPIQNYYGSFIDCLREFCKARSDILVHSFYRFLVDAVNSLNKQERILIYERYLHKDHYKSDRQHYLAMSITPQNYKKQMDPARSKLIKNLGLEGLELNIPDWMKR</sequence>
<dbReference type="Proteomes" id="UP000006976">
    <property type="component" value="Unassembled WGS sequence"/>
</dbReference>
<name>A0ABC9QU70_BACMY</name>
<dbReference type="EMBL" id="AHEV01000060">
    <property type="protein sequence ID" value="EJR28751.1"/>
    <property type="molecule type" value="Genomic_DNA"/>
</dbReference>
<evidence type="ECO:0000313" key="2">
    <source>
        <dbReference type="Proteomes" id="UP000006976"/>
    </source>
</evidence>
<proteinExistence type="predicted"/>
<dbReference type="RefSeq" id="WP_002170127.1">
    <property type="nucleotide sequence ID" value="NZ_JH792257.1"/>
</dbReference>
<organism evidence="1 2">
    <name type="scientific">Bacillus mycoides</name>
    <dbReference type="NCBI Taxonomy" id="1405"/>
    <lineage>
        <taxon>Bacteria</taxon>
        <taxon>Bacillati</taxon>
        <taxon>Bacillota</taxon>
        <taxon>Bacilli</taxon>
        <taxon>Bacillales</taxon>
        <taxon>Bacillaceae</taxon>
        <taxon>Bacillus</taxon>
        <taxon>Bacillus cereus group</taxon>
    </lineage>
</organism>
<comment type="caution">
    <text evidence="1">The sequence shown here is derived from an EMBL/GenBank/DDBJ whole genome shotgun (WGS) entry which is preliminary data.</text>
</comment>
<reference evidence="1 2" key="1">
    <citation type="submission" date="2012-04" db="EMBL/GenBank/DDBJ databases">
        <title>The Genome Sequence of Bacillus cereus VD078.</title>
        <authorList>
            <consortium name="The Broad Institute Genome Sequencing Platform"/>
            <consortium name="The Broad Institute Genome Sequencing Center for Infectious Disease"/>
            <person name="Feldgarden M."/>
            <person name="Van der Auwera G.A."/>
            <person name="Mahillon J."/>
            <person name="Duprez V."/>
            <person name="Timmery S."/>
            <person name="Mattelet C."/>
            <person name="Dierick K."/>
            <person name="Sun M."/>
            <person name="Yu Z."/>
            <person name="Zhu L."/>
            <person name="Hu X."/>
            <person name="Shank E.B."/>
            <person name="Swiecicka I."/>
            <person name="Hansen B.M."/>
            <person name="Andrup L."/>
            <person name="Young S.K."/>
            <person name="Zeng Q."/>
            <person name="Gargeya S."/>
            <person name="Fitzgerald M."/>
            <person name="Haas B."/>
            <person name="Abouelleil A."/>
            <person name="Alvarado L."/>
            <person name="Arachchi H.M."/>
            <person name="Berlin A."/>
            <person name="Chapman S.B."/>
            <person name="Goldberg J."/>
            <person name="Griggs A."/>
            <person name="Gujja S."/>
            <person name="Hansen M."/>
            <person name="Howarth C."/>
            <person name="Imamovic A."/>
            <person name="Larimer J."/>
            <person name="McCowen C."/>
            <person name="Montmayeur A."/>
            <person name="Murphy C."/>
            <person name="Neiman D."/>
            <person name="Pearson M."/>
            <person name="Priest M."/>
            <person name="Roberts A."/>
            <person name="Saif S."/>
            <person name="Shea T."/>
            <person name="Sisk P."/>
            <person name="Sykes S."/>
            <person name="Wortman J."/>
            <person name="Nusbaum C."/>
            <person name="Birren B."/>
        </authorList>
    </citation>
    <scope>NUCLEOTIDE SEQUENCE [LARGE SCALE GENOMIC DNA]</scope>
    <source>
        <strain evidence="1 2">VD078</strain>
    </source>
</reference>
<protein>
    <submittedName>
        <fullName evidence="1">Uncharacterized protein</fullName>
    </submittedName>
</protein>